<accession>B7KI58</accession>
<dbReference type="STRING" id="65393.PCC7424_5196"/>
<keyword evidence="3" id="KW-1185">Reference proteome</keyword>
<evidence type="ECO:0000313" key="3">
    <source>
        <dbReference type="Proteomes" id="UP000002384"/>
    </source>
</evidence>
<dbReference type="OrthoDB" id="445083at2"/>
<protein>
    <recommendedName>
        <fullName evidence="4">DUF3754 domain-containing protein</fullName>
    </recommendedName>
</protein>
<dbReference type="KEGG" id="cyc:PCC7424_5196"/>
<proteinExistence type="predicted"/>
<organism evidence="2 3">
    <name type="scientific">Gloeothece citriformis (strain PCC 7424)</name>
    <name type="common">Cyanothece sp. (strain PCC 7424)</name>
    <dbReference type="NCBI Taxonomy" id="65393"/>
    <lineage>
        <taxon>Bacteria</taxon>
        <taxon>Bacillati</taxon>
        <taxon>Cyanobacteriota</taxon>
        <taxon>Cyanophyceae</taxon>
        <taxon>Oscillatoriophycideae</taxon>
        <taxon>Chroococcales</taxon>
        <taxon>Aphanothecaceae</taxon>
        <taxon>Gloeothece</taxon>
        <taxon>Gloeothece citriformis</taxon>
    </lineage>
</organism>
<evidence type="ECO:0008006" key="4">
    <source>
        <dbReference type="Google" id="ProtNLM"/>
    </source>
</evidence>
<dbReference type="InterPro" id="IPR022227">
    <property type="entry name" value="DUF3754"/>
</dbReference>
<dbReference type="HOGENOM" id="CLU_036797_0_0_3"/>
<reference evidence="3" key="1">
    <citation type="journal article" date="2011" name="MBio">
        <title>Novel metabolic attributes of the genus Cyanothece, comprising a group of unicellular nitrogen-fixing Cyanobacteria.</title>
        <authorList>
            <person name="Bandyopadhyay A."/>
            <person name="Elvitigala T."/>
            <person name="Welsh E."/>
            <person name="Stockel J."/>
            <person name="Liberton M."/>
            <person name="Min H."/>
            <person name="Sherman L.A."/>
            <person name="Pakrasi H.B."/>
        </authorList>
    </citation>
    <scope>NUCLEOTIDE SEQUENCE [LARGE SCALE GENOMIC DNA]</scope>
    <source>
        <strain evidence="3">PCC 7424</strain>
    </source>
</reference>
<dbReference type="EMBL" id="CP001291">
    <property type="protein sequence ID" value="ACK73545.1"/>
    <property type="molecule type" value="Genomic_DNA"/>
</dbReference>
<name>B7KI58_GLOC7</name>
<dbReference type="PANTHER" id="PTHR33645:SF11">
    <property type="entry name" value="AMINOPEPTIDASE (DUF3754)"/>
    <property type="match status" value="1"/>
</dbReference>
<keyword evidence="1" id="KW-0812">Transmembrane</keyword>
<dbReference type="Pfam" id="PF12576">
    <property type="entry name" value="DUF3754"/>
    <property type="match status" value="1"/>
</dbReference>
<feature type="transmembrane region" description="Helical" evidence="1">
    <location>
        <begin position="223"/>
        <end position="239"/>
    </location>
</feature>
<dbReference type="AlphaFoldDB" id="B7KI58"/>
<dbReference type="PANTHER" id="PTHR33645">
    <property type="entry name" value="AMINOPEPTIDASE (DUF3754)"/>
    <property type="match status" value="1"/>
</dbReference>
<evidence type="ECO:0000256" key="1">
    <source>
        <dbReference type="SAM" id="Phobius"/>
    </source>
</evidence>
<sequence length="439" mass="51438">MVQEQALEAFIPYSRTELIQLCLSDGQLKATDAEQFPEFCQILSAYYHFKLHQVLERLKDNFAPFNPDVAFKSSDISSVQKKQMERQLIEDVQQILEQANYVPISQESLQKAFKEQSLIDLKTEVDFNEFEQLVCYCRGDVYQFLTVKKFFKKVKEKVIAFDTIVLLIKFREENLSPKRKEQLQKSLSFDLNKIYIYLYKNLSKYDLEFIFPNIRMSMNWKDRLLFGIPAFGAAISMVYKILPEILLIIGVIFFVTMGYSPLKEIKVRQEDTRNIMPILITMFSLVLTFGGFAFKQYSNYKSKQVKFQKKVAETLFFRKMASQAGVFQYLIDAAEEEECKEMILVYYHLLTSLTPLTSQQLDQKIEEWMTQKLGKKINFDIDKTLKNLQEICGTINDEDKELSLIRFDNQGDCQALSLDTAKKVIDYVWDNAFKYSVIK</sequence>
<gene>
    <name evidence="2" type="ordered locus">PCC7424_5196</name>
</gene>
<dbReference type="RefSeq" id="WP_015957124.1">
    <property type="nucleotide sequence ID" value="NC_011729.1"/>
</dbReference>
<keyword evidence="1" id="KW-0472">Membrane</keyword>
<evidence type="ECO:0000313" key="2">
    <source>
        <dbReference type="EMBL" id="ACK73545.1"/>
    </source>
</evidence>
<feature type="transmembrane region" description="Helical" evidence="1">
    <location>
        <begin position="274"/>
        <end position="294"/>
    </location>
</feature>
<dbReference type="eggNOG" id="ENOG502Z7SK">
    <property type="taxonomic scope" value="Bacteria"/>
</dbReference>
<keyword evidence="1" id="KW-1133">Transmembrane helix</keyword>
<dbReference type="Proteomes" id="UP000002384">
    <property type="component" value="Chromosome"/>
</dbReference>